<dbReference type="PANTHER" id="PTHR18901:SF38">
    <property type="entry name" value="PSEUDOURIDINE-5'-PHOSPHATASE"/>
    <property type="match status" value="1"/>
</dbReference>
<dbReference type="SFLD" id="SFLDG01129">
    <property type="entry name" value="C1.5:_HAD__Beta-PGM__Phosphata"/>
    <property type="match status" value="1"/>
</dbReference>
<evidence type="ECO:0000313" key="2">
    <source>
        <dbReference type="Proteomes" id="UP001201812"/>
    </source>
</evidence>
<dbReference type="InterPro" id="IPR023214">
    <property type="entry name" value="HAD_sf"/>
</dbReference>
<gene>
    <name evidence="1" type="ORF">DdX_19361</name>
</gene>
<protein>
    <submittedName>
        <fullName evidence="1">Haloacid dehalogenase-like hydrolase domain-containing protein</fullName>
    </submittedName>
</protein>
<dbReference type="InterPro" id="IPR023198">
    <property type="entry name" value="PGP-like_dom2"/>
</dbReference>
<dbReference type="Pfam" id="PF13419">
    <property type="entry name" value="HAD_2"/>
    <property type="match status" value="1"/>
</dbReference>
<organism evidence="1 2">
    <name type="scientific">Ditylenchus destructor</name>
    <dbReference type="NCBI Taxonomy" id="166010"/>
    <lineage>
        <taxon>Eukaryota</taxon>
        <taxon>Metazoa</taxon>
        <taxon>Ecdysozoa</taxon>
        <taxon>Nematoda</taxon>
        <taxon>Chromadorea</taxon>
        <taxon>Rhabditida</taxon>
        <taxon>Tylenchina</taxon>
        <taxon>Tylenchomorpha</taxon>
        <taxon>Sphaerularioidea</taxon>
        <taxon>Anguinidae</taxon>
        <taxon>Anguininae</taxon>
        <taxon>Ditylenchus</taxon>
    </lineage>
</organism>
<keyword evidence="2" id="KW-1185">Reference proteome</keyword>
<comment type="caution">
    <text evidence="1">The sequence shown here is derived from an EMBL/GenBank/DDBJ whole genome shotgun (WGS) entry which is preliminary data.</text>
</comment>
<proteinExistence type="predicted"/>
<reference evidence="1" key="1">
    <citation type="submission" date="2022-01" db="EMBL/GenBank/DDBJ databases">
        <title>Genome Sequence Resource for Two Populations of Ditylenchus destructor, the Migratory Endoparasitic Phytonematode.</title>
        <authorList>
            <person name="Zhang H."/>
            <person name="Lin R."/>
            <person name="Xie B."/>
        </authorList>
    </citation>
    <scope>NUCLEOTIDE SEQUENCE</scope>
    <source>
        <strain evidence="1">BazhouSP</strain>
    </source>
</reference>
<name>A0AAD4MJT6_9BILA</name>
<dbReference type="NCBIfam" id="TIGR01509">
    <property type="entry name" value="HAD-SF-IA-v3"/>
    <property type="match status" value="1"/>
</dbReference>
<dbReference type="PANTHER" id="PTHR18901">
    <property type="entry name" value="2-DEOXYGLUCOSE-6-PHOSPHATE PHOSPHATASE 2"/>
    <property type="match status" value="1"/>
</dbReference>
<keyword evidence="1" id="KW-0378">Hydrolase</keyword>
<dbReference type="InterPro" id="IPR036412">
    <property type="entry name" value="HAD-like_sf"/>
</dbReference>
<dbReference type="Proteomes" id="UP001201812">
    <property type="component" value="Unassembled WGS sequence"/>
</dbReference>
<dbReference type="AlphaFoldDB" id="A0AAD4MJT6"/>
<dbReference type="Gene3D" id="3.40.50.1000">
    <property type="entry name" value="HAD superfamily/HAD-like"/>
    <property type="match status" value="1"/>
</dbReference>
<dbReference type="Gene3D" id="1.10.150.240">
    <property type="entry name" value="Putative phosphatase, domain 2"/>
    <property type="match status" value="1"/>
</dbReference>
<dbReference type="EMBL" id="JAKKPZ010000368">
    <property type="protein sequence ID" value="KAI1695846.1"/>
    <property type="molecule type" value="Genomic_DNA"/>
</dbReference>
<dbReference type="SUPFAM" id="SSF56784">
    <property type="entry name" value="HAD-like"/>
    <property type="match status" value="1"/>
</dbReference>
<accession>A0AAD4MJT6</accession>
<dbReference type="InterPro" id="IPR041492">
    <property type="entry name" value="HAD_2"/>
</dbReference>
<sequence length="243" mass="26955">MVKSEGLNITHIIFDFDGVLIDSERQYTIANSRCLANFGGGPFTVEMKNAQMGRKKPEVVRVALEMDGLIGKVDDNEYMKHYDLLLEELIPLAIELPGASKLIDHFHSSAVPLAICTGSDNEEFALKMRRYSHWLQKIPLAQVVLSGSDPEVKNGKPHPDPYLVTLKRFAVPPVSPSNVLVFEDSINGVRSALAAGLNVIMVPQKEYLPSDWDEIKPTLKVAEILESLDHFEPAKYGLPGFTV</sequence>
<dbReference type="SFLD" id="SFLDS00003">
    <property type="entry name" value="Haloacid_Dehalogenase"/>
    <property type="match status" value="1"/>
</dbReference>
<dbReference type="InterPro" id="IPR006439">
    <property type="entry name" value="HAD-SF_hydro_IA"/>
</dbReference>
<evidence type="ECO:0000313" key="1">
    <source>
        <dbReference type="EMBL" id="KAI1695846.1"/>
    </source>
</evidence>
<dbReference type="GO" id="GO:0016791">
    <property type="term" value="F:phosphatase activity"/>
    <property type="evidence" value="ECO:0007669"/>
    <property type="project" value="TreeGrafter"/>
</dbReference>